<gene>
    <name evidence="1" type="ORF">SAMN04487900_12434</name>
</gene>
<dbReference type="AlphaFoldDB" id="A0A1H0KAV3"/>
<organism evidence="1 2">
    <name type="scientific">Prevotella communis</name>
    <dbReference type="NCBI Taxonomy" id="2913614"/>
    <lineage>
        <taxon>Bacteria</taxon>
        <taxon>Pseudomonadati</taxon>
        <taxon>Bacteroidota</taxon>
        <taxon>Bacteroidia</taxon>
        <taxon>Bacteroidales</taxon>
        <taxon>Prevotellaceae</taxon>
        <taxon>Prevotella</taxon>
    </lineage>
</organism>
<comment type="caution">
    <text evidence="1">The sequence shown here is derived from an EMBL/GenBank/DDBJ whole genome shotgun (WGS) entry which is preliminary data.</text>
</comment>
<reference evidence="2" key="1">
    <citation type="submission" date="2016-10" db="EMBL/GenBank/DDBJ databases">
        <authorList>
            <person name="de Groot N.N."/>
        </authorList>
    </citation>
    <scope>NUCLEOTIDE SEQUENCE [LARGE SCALE GENOMIC DNA]</scope>
    <source>
        <strain evidence="2">BP1-145</strain>
    </source>
</reference>
<protein>
    <submittedName>
        <fullName evidence="1">Uncharacterized protein</fullName>
    </submittedName>
</protein>
<name>A0A1H0KAV3_9BACT</name>
<proteinExistence type="predicted"/>
<evidence type="ECO:0000313" key="2">
    <source>
        <dbReference type="Proteomes" id="UP000199134"/>
    </source>
</evidence>
<sequence>MIIMKMEKEEKEEKANVVINIQTAYNVNPAATKVENTFIIGSAKEANRALAEATGGRDGINPDVVRPEIIKYVSRVLPLLHDAPKGYFIKMWNDILDLPAVKDKVYNPGQQVGPIFNRDLIANILHHLRTYKIYKVVYRDNYNGAALAEALEGCKDHAVKNPLRDDPPRDVRDAVDKLIKEKY</sequence>
<dbReference type="Proteomes" id="UP000199134">
    <property type="component" value="Unassembled WGS sequence"/>
</dbReference>
<dbReference type="EMBL" id="FNIW01000024">
    <property type="protein sequence ID" value="SDO52892.1"/>
    <property type="molecule type" value="Genomic_DNA"/>
</dbReference>
<accession>A0A1H0KAV3</accession>
<evidence type="ECO:0000313" key="1">
    <source>
        <dbReference type="EMBL" id="SDO52892.1"/>
    </source>
</evidence>